<organism evidence="1 2">
    <name type="scientific">Alteromonas sediminis</name>
    <dbReference type="NCBI Taxonomy" id="2259342"/>
    <lineage>
        <taxon>Bacteria</taxon>
        <taxon>Pseudomonadati</taxon>
        <taxon>Pseudomonadota</taxon>
        <taxon>Gammaproteobacteria</taxon>
        <taxon>Alteromonadales</taxon>
        <taxon>Alteromonadaceae</taxon>
        <taxon>Alteromonas/Salinimonas group</taxon>
        <taxon>Alteromonas</taxon>
    </lineage>
</organism>
<name>A0A3N5Y2P9_9ALTE</name>
<proteinExistence type="predicted"/>
<evidence type="ECO:0000313" key="1">
    <source>
        <dbReference type="EMBL" id="RPJ68207.1"/>
    </source>
</evidence>
<reference evidence="1 2" key="1">
    <citation type="submission" date="2018-11" db="EMBL/GenBank/DDBJ databases">
        <authorList>
            <person name="Ye M.-Q."/>
            <person name="Du Z.-J."/>
        </authorList>
    </citation>
    <scope>NUCLEOTIDE SEQUENCE [LARGE SCALE GENOMIC DNA]</scope>
    <source>
        <strain evidence="1 2">U0105</strain>
    </source>
</reference>
<dbReference type="InterPro" id="IPR011990">
    <property type="entry name" value="TPR-like_helical_dom_sf"/>
</dbReference>
<dbReference type="Pfam" id="PF20308">
    <property type="entry name" value="TPR-S"/>
    <property type="match status" value="1"/>
</dbReference>
<keyword evidence="2" id="KW-1185">Reference proteome</keyword>
<dbReference type="Gene3D" id="1.25.40.10">
    <property type="entry name" value="Tetratricopeptide repeat domain"/>
    <property type="match status" value="1"/>
</dbReference>
<dbReference type="InterPro" id="IPR046880">
    <property type="entry name" value="TPR-S"/>
</dbReference>
<accession>A0A3N5Y2P9</accession>
<comment type="caution">
    <text evidence="1">The sequence shown here is derived from an EMBL/GenBank/DDBJ whole genome shotgun (WGS) entry which is preliminary data.</text>
</comment>
<dbReference type="OrthoDB" id="5180013at2"/>
<dbReference type="SUPFAM" id="SSF48452">
    <property type="entry name" value="TPR-like"/>
    <property type="match status" value="1"/>
</dbReference>
<dbReference type="EMBL" id="RPOK01000001">
    <property type="protein sequence ID" value="RPJ68207.1"/>
    <property type="molecule type" value="Genomic_DNA"/>
</dbReference>
<sequence length="411" mass="46863">MNSSSKTKICFVIMGFGKKTDPDLGKTYDLDKTYKNIIKPAVEEAGFECVRADEIKDSGLIDKSMYALLMQADLVVADITTFNPNAIYELGIRHGVRPYSTIILKEKSGKIPFDLDHNRMCMYSHLGEDIGVDEAERCKKYLVELIENVVKQEQVDSPLYEFIREINPPILPESEYVELIEDLADREKAIFALVEKAKLEMSNSNFTQAAKFWEKAGNNSPSEPYFIQQWALCTYKSAPSDVTKLSDALNIISLLVVDDHQTNDPETLGISGAIYKNMWWATKDLSSLDRAIEHYGKCFNITNDYYNGENYAFCLGEKAKTVEDEEEQIYSKFAAKKVRQQIVKDLTDLVEVGDFESRIDKKWVYASLSNCNLAIENVSDAEKYEQLFMSLNPENWEVETFNNSKNKIQGE</sequence>
<dbReference type="Proteomes" id="UP000275281">
    <property type="component" value="Unassembled WGS sequence"/>
</dbReference>
<dbReference type="AlphaFoldDB" id="A0A3N5Y2P9"/>
<dbReference type="RefSeq" id="WP_124026209.1">
    <property type="nucleotide sequence ID" value="NZ_JBHRSN010000005.1"/>
</dbReference>
<protein>
    <submittedName>
        <fullName evidence="1">DUF4071 domain-containing protein</fullName>
    </submittedName>
</protein>
<evidence type="ECO:0000313" key="2">
    <source>
        <dbReference type="Proteomes" id="UP000275281"/>
    </source>
</evidence>
<gene>
    <name evidence="1" type="ORF">DRW07_02020</name>
</gene>